<protein>
    <submittedName>
        <fullName evidence="1">Uncharacterized protein</fullName>
    </submittedName>
</protein>
<proteinExistence type="predicted"/>
<organism evidence="1">
    <name type="scientific">Corethron hystrix</name>
    <dbReference type="NCBI Taxonomy" id="216773"/>
    <lineage>
        <taxon>Eukaryota</taxon>
        <taxon>Sar</taxon>
        <taxon>Stramenopiles</taxon>
        <taxon>Ochrophyta</taxon>
        <taxon>Bacillariophyta</taxon>
        <taxon>Coscinodiscophyceae</taxon>
        <taxon>Corethrophycidae</taxon>
        <taxon>Corethrales</taxon>
        <taxon>Corethraceae</taxon>
        <taxon>Corethron</taxon>
    </lineage>
</organism>
<evidence type="ECO:0000313" key="1">
    <source>
        <dbReference type="EMBL" id="CAD8900553.1"/>
    </source>
</evidence>
<reference evidence="1" key="1">
    <citation type="submission" date="2021-01" db="EMBL/GenBank/DDBJ databases">
        <authorList>
            <person name="Corre E."/>
            <person name="Pelletier E."/>
            <person name="Niang G."/>
            <person name="Scheremetjew M."/>
            <person name="Finn R."/>
            <person name="Kale V."/>
            <person name="Holt S."/>
            <person name="Cochrane G."/>
            <person name="Meng A."/>
            <person name="Brown T."/>
            <person name="Cohen L."/>
        </authorList>
    </citation>
    <scope>NUCLEOTIDE SEQUENCE</scope>
    <source>
        <strain evidence="1">308</strain>
    </source>
</reference>
<accession>A0A7S1G122</accession>
<gene>
    <name evidence="1" type="ORF">CHYS00102_LOCUS27770</name>
</gene>
<dbReference type="EMBL" id="HBFR01038076">
    <property type="protein sequence ID" value="CAD8900553.1"/>
    <property type="molecule type" value="Transcribed_RNA"/>
</dbReference>
<dbReference type="AlphaFoldDB" id="A0A7S1G122"/>
<sequence>MPAGLRFRMLPRRSGPHPVPRPIPSNAFPCPKSSDSALLFAAVIAGDLTILHAHSMCSLMRTRDHHGSSLLHYAAGSGHLPACHFLAGLTTSDPTAACSVAVSFGNGRMLQRSPLVGQVPFSNYRVCGILWWPAIWCVSSTW</sequence>
<name>A0A7S1G122_9STRA</name>